<accession>A0A9Q4Q4S7</accession>
<proteinExistence type="predicted"/>
<keyword evidence="3" id="KW-1185">Reference proteome</keyword>
<feature type="domain" description="Calcineurin-like phosphoesterase" evidence="1">
    <location>
        <begin position="13"/>
        <end position="272"/>
    </location>
</feature>
<evidence type="ECO:0000313" key="3">
    <source>
        <dbReference type="Proteomes" id="UP001154061"/>
    </source>
</evidence>
<gene>
    <name evidence="2" type="ORF">NDI89_19575</name>
</gene>
<dbReference type="RefSeq" id="WP_277524096.1">
    <property type="nucleotide sequence ID" value="NZ_JAMQOT010000009.1"/>
</dbReference>
<dbReference type="EMBL" id="JAMQOT010000009">
    <property type="protein sequence ID" value="MDF9747782.1"/>
    <property type="molecule type" value="Genomic_DNA"/>
</dbReference>
<dbReference type="GO" id="GO:0016787">
    <property type="term" value="F:hydrolase activity"/>
    <property type="evidence" value="ECO:0007669"/>
    <property type="project" value="InterPro"/>
</dbReference>
<dbReference type="Proteomes" id="UP001154061">
    <property type="component" value="Unassembled WGS sequence"/>
</dbReference>
<dbReference type="CDD" id="cd00838">
    <property type="entry name" value="MPP_superfamily"/>
    <property type="match status" value="2"/>
</dbReference>
<dbReference type="AlphaFoldDB" id="A0A9Q4Q4S7"/>
<organism evidence="2 3">
    <name type="scientific">Natrinema salsiterrestre</name>
    <dbReference type="NCBI Taxonomy" id="2950540"/>
    <lineage>
        <taxon>Archaea</taxon>
        <taxon>Methanobacteriati</taxon>
        <taxon>Methanobacteriota</taxon>
        <taxon>Stenosarchaea group</taxon>
        <taxon>Halobacteria</taxon>
        <taxon>Halobacteriales</taxon>
        <taxon>Natrialbaceae</taxon>
        <taxon>Natrinema</taxon>
    </lineage>
</organism>
<protein>
    <submittedName>
        <fullName evidence="2">Metallophosphatase family protein</fullName>
    </submittedName>
</protein>
<dbReference type="InterPro" id="IPR029052">
    <property type="entry name" value="Metallo-depent_PP-like"/>
</dbReference>
<evidence type="ECO:0000313" key="2">
    <source>
        <dbReference type="EMBL" id="MDF9747782.1"/>
    </source>
</evidence>
<evidence type="ECO:0000259" key="1">
    <source>
        <dbReference type="Pfam" id="PF00149"/>
    </source>
</evidence>
<comment type="caution">
    <text evidence="2">The sequence shown here is derived from an EMBL/GenBank/DDBJ whole genome shotgun (WGS) entry which is preliminary data.</text>
</comment>
<dbReference type="Gene3D" id="3.60.21.10">
    <property type="match status" value="1"/>
</dbReference>
<dbReference type="InterPro" id="IPR004843">
    <property type="entry name" value="Calcineurin-like_PHP"/>
</dbReference>
<reference evidence="2" key="1">
    <citation type="submission" date="2022-06" db="EMBL/GenBank/DDBJ databases">
        <title>Natrinema sp. a new haloarchaeum isolate from saline soil.</title>
        <authorList>
            <person name="Strakova D."/>
            <person name="Galisteo C."/>
            <person name="Sanchez-Porro C."/>
            <person name="Ventosa A."/>
        </authorList>
    </citation>
    <scope>NUCLEOTIDE SEQUENCE</scope>
    <source>
        <strain evidence="2">S1CR25-10</strain>
    </source>
</reference>
<sequence length="313" mass="34014">MTGDSPTVDRSIHLLVVGDIHLRPTGESFPVTELPVTEHDLVVSIGDVIDENRDHAKSPAAGDSYEERGREFFEYLDTCEVPVVAIPGNHDPVACTQRLTDGLDSVTPLHRASTDIGTRNTDYHVVGWGCKQFDFPSALLTPDYPDIPLDDKTPETPDTVAQTVLEAAGRYITGSLTRSELADQLGIKGTDAEDHFRTSLAMLEERFEEIVATIRDVPQPVLLASHVSPFAVPFDRRKPHAHDGEYHFGSLGLRLALMETGPVACISGHTHQQGFSVVETANGHTYVYNPGAPGVASVTVDDTGTVRVDELLL</sequence>
<dbReference type="SUPFAM" id="SSF56300">
    <property type="entry name" value="Metallo-dependent phosphatases"/>
    <property type="match status" value="1"/>
</dbReference>
<dbReference type="Pfam" id="PF00149">
    <property type="entry name" value="Metallophos"/>
    <property type="match status" value="1"/>
</dbReference>
<name>A0A9Q4Q4S7_9EURY</name>